<gene>
    <name evidence="6" type="ORF">A3A87_02140</name>
</gene>
<dbReference type="InterPro" id="IPR007485">
    <property type="entry name" value="LPS_assembly_LptE"/>
</dbReference>
<evidence type="ECO:0000256" key="4">
    <source>
        <dbReference type="ARBA" id="ARBA00023237"/>
    </source>
</evidence>
<dbReference type="PANTHER" id="PTHR38098">
    <property type="entry name" value="LPS-ASSEMBLY LIPOPROTEIN LPTE"/>
    <property type="match status" value="1"/>
</dbReference>
<dbReference type="GO" id="GO:0015920">
    <property type="term" value="P:lipopolysaccharide transport"/>
    <property type="evidence" value="ECO:0007669"/>
    <property type="project" value="TreeGrafter"/>
</dbReference>
<keyword evidence="4" id="KW-0998">Cell outer membrane</keyword>
<dbReference type="Gene3D" id="3.30.160.150">
    <property type="entry name" value="Lipoprotein like domain"/>
    <property type="match status" value="1"/>
</dbReference>
<name>A0A1F6U0J9_9PROT</name>
<dbReference type="STRING" id="1817768.A3A87_02140"/>
<dbReference type="PANTHER" id="PTHR38098:SF1">
    <property type="entry name" value="LPS-ASSEMBLY LIPOPROTEIN LPTE"/>
    <property type="match status" value="1"/>
</dbReference>
<proteinExistence type="predicted"/>
<dbReference type="GO" id="GO:1990351">
    <property type="term" value="C:transporter complex"/>
    <property type="evidence" value="ECO:0007669"/>
    <property type="project" value="TreeGrafter"/>
</dbReference>
<evidence type="ECO:0008006" key="8">
    <source>
        <dbReference type="Google" id="ProtNLM"/>
    </source>
</evidence>
<dbReference type="EMBL" id="MFTC01000058">
    <property type="protein sequence ID" value="OGI50852.1"/>
    <property type="molecule type" value="Genomic_DNA"/>
</dbReference>
<dbReference type="GO" id="GO:0019867">
    <property type="term" value="C:outer membrane"/>
    <property type="evidence" value="ECO:0007669"/>
    <property type="project" value="InterPro"/>
</dbReference>
<dbReference type="GO" id="GO:0043165">
    <property type="term" value="P:Gram-negative-bacterium-type cell outer membrane assembly"/>
    <property type="evidence" value="ECO:0007669"/>
    <property type="project" value="InterPro"/>
</dbReference>
<evidence type="ECO:0000256" key="1">
    <source>
        <dbReference type="ARBA" id="ARBA00022729"/>
    </source>
</evidence>
<evidence type="ECO:0000256" key="3">
    <source>
        <dbReference type="ARBA" id="ARBA00023139"/>
    </source>
</evidence>
<keyword evidence="5" id="KW-0449">Lipoprotein</keyword>
<evidence type="ECO:0000256" key="5">
    <source>
        <dbReference type="ARBA" id="ARBA00023288"/>
    </source>
</evidence>
<evidence type="ECO:0000256" key="2">
    <source>
        <dbReference type="ARBA" id="ARBA00023136"/>
    </source>
</evidence>
<comment type="caution">
    <text evidence="6">The sequence shown here is derived from an EMBL/GenBank/DDBJ whole genome shotgun (WGS) entry which is preliminary data.</text>
</comment>
<dbReference type="Pfam" id="PF04390">
    <property type="entry name" value="LptE"/>
    <property type="match status" value="1"/>
</dbReference>
<keyword evidence="3" id="KW-0564">Palmitate</keyword>
<accession>A0A1F6U0J9</accession>
<dbReference type="Proteomes" id="UP000179037">
    <property type="component" value="Unassembled WGS sequence"/>
</dbReference>
<protein>
    <recommendedName>
        <fullName evidence="8">LPS-assembly lipoprotein LptE</fullName>
    </recommendedName>
</protein>
<dbReference type="AlphaFoldDB" id="A0A1F6U0J9"/>
<dbReference type="GO" id="GO:0001530">
    <property type="term" value="F:lipopolysaccharide binding"/>
    <property type="evidence" value="ECO:0007669"/>
    <property type="project" value="TreeGrafter"/>
</dbReference>
<evidence type="ECO:0000313" key="6">
    <source>
        <dbReference type="EMBL" id="OGI50852.1"/>
    </source>
</evidence>
<sequence>MKVEGNLLENNPLLVAMKNALGSQTDIQIQESGEAPRLILYGEQSDSQVLSVTSTGKVDEYLLKYVVSFRLMDKDGKLLSEPQTVRVQREHQFDRLNVLAKEREEQDLRRAMQRDAVQQILRRLSRVIINPNADER</sequence>
<keyword evidence="1" id="KW-0732">Signal</keyword>
<evidence type="ECO:0000313" key="7">
    <source>
        <dbReference type="Proteomes" id="UP000179037"/>
    </source>
</evidence>
<organism evidence="6 7">
    <name type="scientific">Candidatus Muproteobacteria bacterium RIFCSPLOWO2_01_FULL_60_18</name>
    <dbReference type="NCBI Taxonomy" id="1817768"/>
    <lineage>
        <taxon>Bacteria</taxon>
        <taxon>Pseudomonadati</taxon>
        <taxon>Pseudomonadota</taxon>
        <taxon>Candidatus Muproteobacteria</taxon>
    </lineage>
</organism>
<keyword evidence="2" id="KW-0472">Membrane</keyword>
<reference evidence="6 7" key="1">
    <citation type="journal article" date="2016" name="Nat. Commun.">
        <title>Thousands of microbial genomes shed light on interconnected biogeochemical processes in an aquifer system.</title>
        <authorList>
            <person name="Anantharaman K."/>
            <person name="Brown C.T."/>
            <person name="Hug L.A."/>
            <person name="Sharon I."/>
            <person name="Castelle C.J."/>
            <person name="Probst A.J."/>
            <person name="Thomas B.C."/>
            <person name="Singh A."/>
            <person name="Wilkins M.J."/>
            <person name="Karaoz U."/>
            <person name="Brodie E.L."/>
            <person name="Williams K.H."/>
            <person name="Hubbard S.S."/>
            <person name="Banfield J.F."/>
        </authorList>
    </citation>
    <scope>NUCLEOTIDE SEQUENCE [LARGE SCALE GENOMIC DNA]</scope>
</reference>